<gene>
    <name evidence="4" type="ORF">P873_09290</name>
</gene>
<organism evidence="4 5">
    <name type="scientific">Arenimonas composti TR7-09 = DSM 18010</name>
    <dbReference type="NCBI Taxonomy" id="1121013"/>
    <lineage>
        <taxon>Bacteria</taxon>
        <taxon>Pseudomonadati</taxon>
        <taxon>Pseudomonadota</taxon>
        <taxon>Gammaproteobacteria</taxon>
        <taxon>Lysobacterales</taxon>
        <taxon>Lysobacteraceae</taxon>
        <taxon>Arenimonas</taxon>
    </lineage>
</organism>
<dbReference type="EMBL" id="AWXU01000030">
    <property type="protein sequence ID" value="KFN49741.1"/>
    <property type="molecule type" value="Genomic_DNA"/>
</dbReference>
<dbReference type="RefSeq" id="WP_081683210.1">
    <property type="nucleotide sequence ID" value="NZ_AUFF01000001.1"/>
</dbReference>
<keyword evidence="5" id="KW-1185">Reference proteome</keyword>
<dbReference type="InterPro" id="IPR005135">
    <property type="entry name" value="Endo/exonuclease/phosphatase"/>
</dbReference>
<dbReference type="AlphaFoldDB" id="A0A091BDB5"/>
<sequence length="422" mass="44456">MRLLLTAALLSALAMSGCRSSGDPATDALPAATGEATAPAKADIAVPPLPAPAPGHVRFATYNTSLYSDEDGGLLRRLQAGDADAAKIAAVIQHVRPDVLLLNEFDYDPDGAAAEAFVRDYLGVGQHGQQAIAYPYRYAAEVNTGVPSGLDLDGNGVVGGDGRVRGNDAWGYGLHPGQYGMLVLSRFPLDADAVRSFRLLKWSSLPGAKAPVFPDTGLPFYPTEVWTALRLSSKSHWDLPVETPFGRVHFLVAHPTPPAFDGPEKRNAARNHDEIRLWADYLDDAPSDAAWLCDDAGRCGGLAGSERFVIAGDYNADPADGGSLPGAIQQLLEHPRVLRMASPRSPGAIAASAASGGDGHQGFAGHDTADFGRGRYRVDYVLPSTGLRAPASGVFWPAPGQPGADWAAASDHHLVWVDVEGD</sequence>
<dbReference type="STRING" id="1121013.GCA_000426365_00144"/>
<comment type="caution">
    <text evidence="4">The sequence shown here is derived from an EMBL/GenBank/DDBJ whole genome shotgun (WGS) entry which is preliminary data.</text>
</comment>
<evidence type="ECO:0000256" key="1">
    <source>
        <dbReference type="SAM" id="MobiDB-lite"/>
    </source>
</evidence>
<proteinExistence type="predicted"/>
<feature type="domain" description="Endonuclease/exonuclease/phosphatase" evidence="3">
    <location>
        <begin position="76"/>
        <end position="412"/>
    </location>
</feature>
<feature type="region of interest" description="Disordered" evidence="1">
    <location>
        <begin position="345"/>
        <end position="366"/>
    </location>
</feature>
<dbReference type="Pfam" id="PF03372">
    <property type="entry name" value="Exo_endo_phos"/>
    <property type="match status" value="1"/>
</dbReference>
<dbReference type="eggNOG" id="COG4222">
    <property type="taxonomic scope" value="Bacteria"/>
</dbReference>
<protein>
    <recommendedName>
        <fullName evidence="3">Endonuclease/exonuclease/phosphatase domain-containing protein</fullName>
    </recommendedName>
</protein>
<name>A0A091BDB5_9GAMM</name>
<dbReference type="GO" id="GO:0003824">
    <property type="term" value="F:catalytic activity"/>
    <property type="evidence" value="ECO:0007669"/>
    <property type="project" value="InterPro"/>
</dbReference>
<evidence type="ECO:0000313" key="4">
    <source>
        <dbReference type="EMBL" id="KFN49741.1"/>
    </source>
</evidence>
<accession>A0A091BDB5</accession>
<reference evidence="4 5" key="1">
    <citation type="submission" date="2013-09" db="EMBL/GenBank/DDBJ databases">
        <title>Genome sequencing of Arenimonas composti.</title>
        <authorList>
            <person name="Chen F."/>
            <person name="Wang G."/>
        </authorList>
    </citation>
    <scope>NUCLEOTIDE SEQUENCE [LARGE SCALE GENOMIC DNA]</scope>
    <source>
        <strain evidence="4 5">TR7-09</strain>
    </source>
</reference>
<feature type="chain" id="PRO_5001871470" description="Endonuclease/exonuclease/phosphatase domain-containing protein" evidence="2">
    <location>
        <begin position="22"/>
        <end position="422"/>
    </location>
</feature>
<keyword evidence="2" id="KW-0732">Signal</keyword>
<feature type="signal peptide" evidence="2">
    <location>
        <begin position="1"/>
        <end position="21"/>
    </location>
</feature>
<evidence type="ECO:0000313" key="5">
    <source>
        <dbReference type="Proteomes" id="UP000029391"/>
    </source>
</evidence>
<dbReference type="InterPro" id="IPR036691">
    <property type="entry name" value="Endo/exonu/phosph_ase_sf"/>
</dbReference>
<dbReference type="PROSITE" id="PS51257">
    <property type="entry name" value="PROKAR_LIPOPROTEIN"/>
    <property type="match status" value="1"/>
</dbReference>
<dbReference type="SUPFAM" id="SSF56219">
    <property type="entry name" value="DNase I-like"/>
    <property type="match status" value="1"/>
</dbReference>
<dbReference type="Gene3D" id="3.60.10.10">
    <property type="entry name" value="Endonuclease/exonuclease/phosphatase"/>
    <property type="match status" value="1"/>
</dbReference>
<evidence type="ECO:0000259" key="3">
    <source>
        <dbReference type="Pfam" id="PF03372"/>
    </source>
</evidence>
<dbReference type="Proteomes" id="UP000029391">
    <property type="component" value="Unassembled WGS sequence"/>
</dbReference>
<evidence type="ECO:0000256" key="2">
    <source>
        <dbReference type="SAM" id="SignalP"/>
    </source>
</evidence>
<feature type="compositionally biased region" description="Low complexity" evidence="1">
    <location>
        <begin position="345"/>
        <end position="355"/>
    </location>
</feature>